<dbReference type="Proteomes" id="UP000181936">
    <property type="component" value="Chromosome"/>
</dbReference>
<evidence type="ECO:0000256" key="3">
    <source>
        <dbReference type="ARBA" id="ARBA00004953"/>
    </source>
</evidence>
<evidence type="ECO:0000256" key="2">
    <source>
        <dbReference type="ARBA" id="ARBA00003444"/>
    </source>
</evidence>
<dbReference type="EC" id="4.1.1.81" evidence="4"/>
<feature type="domain" description="KRAB" evidence="10">
    <location>
        <begin position="181"/>
        <end position="257"/>
    </location>
</feature>
<dbReference type="InterPro" id="IPR015422">
    <property type="entry name" value="PyrdxlP-dep_Trfase_small"/>
</dbReference>
<dbReference type="SUPFAM" id="SSF53383">
    <property type="entry name" value="PLP-dependent transferases"/>
    <property type="match status" value="1"/>
</dbReference>
<comment type="pathway">
    <text evidence="3">Cofactor biosynthesis; adenosylcobalamin biosynthesis.</text>
</comment>
<dbReference type="InterPro" id="IPR004838">
    <property type="entry name" value="NHTrfase_class1_PyrdxlP-BS"/>
</dbReference>
<evidence type="ECO:0000313" key="12">
    <source>
        <dbReference type="Proteomes" id="UP000181936"/>
    </source>
</evidence>
<reference evidence="11 12" key="1">
    <citation type="journal article" date="2016" name="Sci. Rep.">
        <title>Complete genome sequence and transcriptomic analysis of a novel marine strain Bacillus weihaiensis reveals the mechanism of brown algae degradation.</title>
        <authorList>
            <person name="Zhu Y."/>
            <person name="Chen P."/>
            <person name="Bao Y."/>
            <person name="Men Y."/>
            <person name="Zeng Y."/>
            <person name="Yang J."/>
            <person name="Sun J."/>
            <person name="Sun Y."/>
        </authorList>
    </citation>
    <scope>NUCLEOTIDE SEQUENCE [LARGE SCALE GENOMIC DNA]</scope>
    <source>
        <strain evidence="11 12">Alg07</strain>
    </source>
</reference>
<dbReference type="InterPro" id="IPR001909">
    <property type="entry name" value="KRAB"/>
</dbReference>
<dbReference type="PANTHER" id="PTHR42885">
    <property type="entry name" value="HISTIDINOL-PHOSPHATE AMINOTRANSFERASE-RELATED"/>
    <property type="match status" value="1"/>
</dbReference>
<evidence type="ECO:0000256" key="6">
    <source>
        <dbReference type="ARBA" id="ARBA00022898"/>
    </source>
</evidence>
<evidence type="ECO:0000259" key="10">
    <source>
        <dbReference type="PROSITE" id="PS50805"/>
    </source>
</evidence>
<dbReference type="CDD" id="cd00609">
    <property type="entry name" value="AAT_like"/>
    <property type="match status" value="1"/>
</dbReference>
<dbReference type="GO" id="GO:0030170">
    <property type="term" value="F:pyridoxal phosphate binding"/>
    <property type="evidence" value="ECO:0007669"/>
    <property type="project" value="InterPro"/>
</dbReference>
<dbReference type="InterPro" id="IPR005860">
    <property type="entry name" value="CobD"/>
</dbReference>
<keyword evidence="12" id="KW-1185">Reference proteome</keyword>
<organism evidence="11 12">
    <name type="scientific">Bacillus weihaiensis</name>
    <dbReference type="NCBI Taxonomy" id="1547283"/>
    <lineage>
        <taxon>Bacteria</taxon>
        <taxon>Bacillati</taxon>
        <taxon>Bacillota</taxon>
        <taxon>Bacilli</taxon>
        <taxon>Bacillales</taxon>
        <taxon>Bacillaceae</taxon>
        <taxon>Bacillus</taxon>
    </lineage>
</organism>
<dbReference type="OrthoDB" id="9813612at2"/>
<proteinExistence type="predicted"/>
<dbReference type="InterPro" id="IPR015424">
    <property type="entry name" value="PyrdxlP-dep_Trfase"/>
</dbReference>
<sequence>MKWPAHGGQPEKMYSLTGLKQDKQVYDFSANLNPLGPPEAMKLVDPQILYTSNRYPDPDYLEATRQISLHEGVSKHNLLATNGGAEAIFLTAQFFSNKKALILEPTFSEYRRACSIYNLTITTLTYDEKNEFSLPMENLLSTLETVDVVFLCRPNNPTGTMSSYADMKQIIEHASTHHTAVVVDEAFIHFVRSEFEDLTSLQKTYDNLILLRSLTKIFSIPGLRLGYVIAHEKIIRTLKGNQIPWSINSVVINLLPTLFKDQHFIKNTKVWLEQQLAYLSTELRSLDFYITPSVANFYLLKDLHQDQANLLNYLLEHGIIPRHTHTFIGLDGRYLRFAVRTEEENHYLLHVLKMWRENR</sequence>
<evidence type="ECO:0000256" key="9">
    <source>
        <dbReference type="ARBA" id="ARBA00048531"/>
    </source>
</evidence>
<dbReference type="RefSeq" id="WP_072579851.1">
    <property type="nucleotide sequence ID" value="NZ_CP016020.1"/>
</dbReference>
<dbReference type="UniPathway" id="UPA00148"/>
<keyword evidence="6" id="KW-0663">Pyridoxal phosphate</keyword>
<gene>
    <name evidence="11" type="ORF">A9C19_10030</name>
</gene>
<accession>A0A1L3MRT3</accession>
<dbReference type="Gene3D" id="3.90.1150.10">
    <property type="entry name" value="Aspartate Aminotransferase, domain 1"/>
    <property type="match status" value="1"/>
</dbReference>
<dbReference type="PROSITE" id="PS50805">
    <property type="entry name" value="KRAB"/>
    <property type="match status" value="1"/>
</dbReference>
<name>A0A1L3MRT3_9BACI</name>
<keyword evidence="5" id="KW-0169">Cobalamin biosynthesis</keyword>
<dbReference type="KEGG" id="bwh:A9C19_10030"/>
<dbReference type="EMBL" id="CP016020">
    <property type="protein sequence ID" value="APH05058.1"/>
    <property type="molecule type" value="Genomic_DNA"/>
</dbReference>
<dbReference type="GO" id="GO:0048472">
    <property type="term" value="F:threonine-phosphate decarboxylase activity"/>
    <property type="evidence" value="ECO:0007669"/>
    <property type="project" value="UniProtKB-EC"/>
</dbReference>
<comment type="cofactor">
    <cofactor evidence="1">
        <name>pyridoxal 5'-phosphate</name>
        <dbReference type="ChEBI" id="CHEBI:597326"/>
    </cofactor>
</comment>
<dbReference type="AlphaFoldDB" id="A0A1L3MRT3"/>
<comment type="function">
    <text evidence="2">Decarboxylates L-threonine-O-3-phosphate to yield (R)-1-amino-2-propanol O-2-phosphate, the precursor for the linkage between the nucleotide loop and the corrin ring in cobalamin.</text>
</comment>
<dbReference type="Pfam" id="PF00155">
    <property type="entry name" value="Aminotran_1_2"/>
    <property type="match status" value="1"/>
</dbReference>
<dbReference type="PROSITE" id="PS00105">
    <property type="entry name" value="AA_TRANSFER_CLASS_1"/>
    <property type="match status" value="1"/>
</dbReference>
<evidence type="ECO:0000256" key="5">
    <source>
        <dbReference type="ARBA" id="ARBA00022573"/>
    </source>
</evidence>
<keyword evidence="7" id="KW-0456">Lyase</keyword>
<evidence type="ECO:0000256" key="1">
    <source>
        <dbReference type="ARBA" id="ARBA00001933"/>
    </source>
</evidence>
<dbReference type="PANTHER" id="PTHR42885:SF1">
    <property type="entry name" value="THREONINE-PHOSPHATE DECARBOXYLASE"/>
    <property type="match status" value="1"/>
</dbReference>
<comment type="catalytic activity">
    <reaction evidence="9">
        <text>O-phospho-L-threonine + H(+) = (R)-1-aminopropan-2-yl phosphate + CO2</text>
        <dbReference type="Rhea" id="RHEA:11492"/>
        <dbReference type="ChEBI" id="CHEBI:15378"/>
        <dbReference type="ChEBI" id="CHEBI:16526"/>
        <dbReference type="ChEBI" id="CHEBI:58563"/>
        <dbReference type="ChEBI" id="CHEBI:58675"/>
        <dbReference type="EC" id="4.1.1.81"/>
    </reaction>
</comment>
<evidence type="ECO:0000256" key="8">
    <source>
        <dbReference type="ARBA" id="ARBA00029996"/>
    </source>
</evidence>
<protein>
    <recommendedName>
        <fullName evidence="4">threonine-phosphate decarboxylase</fullName>
        <ecNumber evidence="4">4.1.1.81</ecNumber>
    </recommendedName>
    <alternativeName>
        <fullName evidence="8">L-threonine-O-3-phosphate decarboxylase</fullName>
    </alternativeName>
</protein>
<evidence type="ECO:0000256" key="7">
    <source>
        <dbReference type="ARBA" id="ARBA00023239"/>
    </source>
</evidence>
<evidence type="ECO:0000256" key="4">
    <source>
        <dbReference type="ARBA" id="ARBA00012285"/>
    </source>
</evidence>
<dbReference type="InterPro" id="IPR004839">
    <property type="entry name" value="Aminotransferase_I/II_large"/>
</dbReference>
<evidence type="ECO:0000313" key="11">
    <source>
        <dbReference type="EMBL" id="APH05058.1"/>
    </source>
</evidence>
<dbReference type="GO" id="GO:0006355">
    <property type="term" value="P:regulation of DNA-templated transcription"/>
    <property type="evidence" value="ECO:0007669"/>
    <property type="project" value="InterPro"/>
</dbReference>
<dbReference type="GO" id="GO:0009236">
    <property type="term" value="P:cobalamin biosynthetic process"/>
    <property type="evidence" value="ECO:0007669"/>
    <property type="project" value="UniProtKB-UniPathway"/>
</dbReference>
<dbReference type="STRING" id="1547283.A9C19_10030"/>
<dbReference type="InterPro" id="IPR015421">
    <property type="entry name" value="PyrdxlP-dep_Trfase_major"/>
</dbReference>
<dbReference type="NCBIfam" id="TIGR01140">
    <property type="entry name" value="L_thr_O3P_dcar"/>
    <property type="match status" value="1"/>
</dbReference>
<dbReference type="Gene3D" id="3.40.640.10">
    <property type="entry name" value="Type I PLP-dependent aspartate aminotransferase-like (Major domain)"/>
    <property type="match status" value="1"/>
</dbReference>